<dbReference type="SUPFAM" id="SSF53271">
    <property type="entry name" value="PRTase-like"/>
    <property type="match status" value="1"/>
</dbReference>
<name>A0A1H9RYA3_9CORY</name>
<proteinExistence type="predicted"/>
<evidence type="ECO:0000256" key="1">
    <source>
        <dbReference type="ARBA" id="ARBA00022676"/>
    </source>
</evidence>
<dbReference type="PANTHER" id="PTHR43363:SF1">
    <property type="entry name" value="HYPOXANTHINE-GUANINE PHOSPHORIBOSYLTRANSFERASE"/>
    <property type="match status" value="1"/>
</dbReference>
<dbReference type="EMBL" id="FOGQ01000003">
    <property type="protein sequence ID" value="SER77628.1"/>
    <property type="molecule type" value="Genomic_DNA"/>
</dbReference>
<dbReference type="CDD" id="cd06223">
    <property type="entry name" value="PRTases_typeI"/>
    <property type="match status" value="1"/>
</dbReference>
<dbReference type="AlphaFoldDB" id="A0A1H9RYA3"/>
<keyword evidence="5" id="KW-1185">Reference proteome</keyword>
<feature type="domain" description="Phosphoribosyltransferase" evidence="3">
    <location>
        <begin position="32"/>
        <end position="183"/>
    </location>
</feature>
<dbReference type="Gene3D" id="3.40.50.2020">
    <property type="match status" value="1"/>
</dbReference>
<reference evidence="5" key="1">
    <citation type="submission" date="2016-10" db="EMBL/GenBank/DDBJ databases">
        <authorList>
            <person name="Varghese N."/>
            <person name="Submissions S."/>
        </authorList>
    </citation>
    <scope>NUCLEOTIDE SEQUENCE [LARGE SCALE GENOMIC DNA]</scope>
    <source>
        <strain evidence="5">DSM 20524</strain>
    </source>
</reference>
<keyword evidence="1" id="KW-0328">Glycosyltransferase</keyword>
<organism evidence="4 5">
    <name type="scientific">Corynebacterium cystitidis DSM 20524</name>
    <dbReference type="NCBI Taxonomy" id="1121357"/>
    <lineage>
        <taxon>Bacteria</taxon>
        <taxon>Bacillati</taxon>
        <taxon>Actinomycetota</taxon>
        <taxon>Actinomycetes</taxon>
        <taxon>Mycobacteriales</taxon>
        <taxon>Corynebacteriaceae</taxon>
        <taxon>Corynebacterium</taxon>
    </lineage>
</organism>
<dbReference type="InterPro" id="IPR000836">
    <property type="entry name" value="PRTase_dom"/>
</dbReference>
<dbReference type="RefSeq" id="WP_231910208.1">
    <property type="nucleotide sequence ID" value="NZ_CP047199.1"/>
</dbReference>
<gene>
    <name evidence="4" type="ORF">SAMN05661109_00972</name>
</gene>
<keyword evidence="2" id="KW-0808">Transferase</keyword>
<accession>A0A1H9RYA3</accession>
<evidence type="ECO:0000256" key="2">
    <source>
        <dbReference type="ARBA" id="ARBA00022679"/>
    </source>
</evidence>
<dbReference type="STRING" id="1121357.SAMN05661109_00972"/>
<dbReference type="PANTHER" id="PTHR43363">
    <property type="entry name" value="HYPOXANTHINE PHOSPHORIBOSYLTRANSFERASE"/>
    <property type="match status" value="1"/>
</dbReference>
<evidence type="ECO:0000313" key="4">
    <source>
        <dbReference type="EMBL" id="SER77628.1"/>
    </source>
</evidence>
<dbReference type="Proteomes" id="UP000198929">
    <property type="component" value="Unassembled WGS sequence"/>
</dbReference>
<evidence type="ECO:0000313" key="5">
    <source>
        <dbReference type="Proteomes" id="UP000198929"/>
    </source>
</evidence>
<dbReference type="GO" id="GO:0016757">
    <property type="term" value="F:glycosyltransferase activity"/>
    <property type="evidence" value="ECO:0007669"/>
    <property type="project" value="UniProtKB-KW"/>
</dbReference>
<protein>
    <recommendedName>
        <fullName evidence="3">Phosphoribosyltransferase domain-containing protein</fullName>
    </recommendedName>
</protein>
<dbReference type="Pfam" id="PF00156">
    <property type="entry name" value="Pribosyltran"/>
    <property type="match status" value="1"/>
</dbReference>
<sequence>MRKQILERAKGASAVSVHQPEWFDPDRENLTWETFGEASRDLTQQIVDSGWVPDLIIAVARGGLIAAGALGYAMGIKPLGSINVEFYTDIGQTLPEPMLLPPYLDSSNLAGKRVLVVDDVADSGETLNLVCRILEHEDLNPNSPKIPVEVRSAVIYTKPTTTFHPDYSWKETDKWINFCWSVQPVITTDGS</sequence>
<evidence type="ECO:0000259" key="3">
    <source>
        <dbReference type="Pfam" id="PF00156"/>
    </source>
</evidence>
<dbReference type="InterPro" id="IPR029057">
    <property type="entry name" value="PRTase-like"/>
</dbReference>